<sequence length="424" mass="45050">MIGELSQSAINYLVEDHLKEADKKRAEAERIAKTDPAKAEVLRNEAKAIEAEYGMGSNLQMGVRAATAALQGLATGRVKSAAVGMASPYLNKLIKKETEGNTEANLIAHAVLGAVEAHVTGNNAVAGAVGALTAEAAAPEIMKVLYNTDEPESLTDSQKRNVANLSQIAAGLAGGLTGDSTASGIVGAEIGKRAVENNHFADDIYPTEEREQTIEMMANAMFNGDKQKAETYYEQHEKEVKKLQLQEYLAIFLTKGIPQVTAGSTIVAGSFSGGSELVGQLLENNGEISKVDKTKIGISTVTGMVTKDMGLLKVALTNSGVEVVDSFRTNENAWVKGGTSFGATLAGGYSGKIFESQLDNIINPVWKIKYSDKSGHLPYGISESYKPSYTPLAIGNAVDNGLSKILEKPLEDYLKSIKGDTDEK</sequence>
<gene>
    <name evidence="6" type="ORF">OQ257_01940</name>
</gene>
<organism evidence="6 7">
    <name type="scientific">Actinobacillus equuli subsp. equuli</name>
    <dbReference type="NCBI Taxonomy" id="202947"/>
    <lineage>
        <taxon>Bacteria</taxon>
        <taxon>Pseudomonadati</taxon>
        <taxon>Pseudomonadota</taxon>
        <taxon>Gammaproteobacteria</taxon>
        <taxon>Pasteurellales</taxon>
        <taxon>Pasteurellaceae</taxon>
        <taxon>Actinobacillus</taxon>
    </lineage>
</organism>
<evidence type="ECO:0000256" key="1">
    <source>
        <dbReference type="ARBA" id="ARBA00004219"/>
    </source>
</evidence>
<dbReference type="RefSeq" id="WP_275217201.1">
    <property type="nucleotide sequence ID" value="NZ_JAPHVQ010000001.1"/>
</dbReference>
<comment type="caution">
    <text evidence="6">The sequence shown here is derived from an EMBL/GenBank/DDBJ whole genome shotgun (WGS) entry which is preliminary data.</text>
</comment>
<name>A0A9X4G2K4_ACTEU</name>
<accession>A0A9X4G2K4</accession>
<keyword evidence="7" id="KW-1185">Reference proteome</keyword>
<evidence type="ECO:0000259" key="5">
    <source>
        <dbReference type="Pfam" id="PF04829"/>
    </source>
</evidence>
<dbReference type="Proteomes" id="UP001142444">
    <property type="component" value="Unassembled WGS sequence"/>
</dbReference>
<feature type="domain" description="VENN motif-containing" evidence="5">
    <location>
        <begin position="151"/>
        <end position="199"/>
    </location>
</feature>
<dbReference type="InterPro" id="IPR006914">
    <property type="entry name" value="VENN_dom"/>
</dbReference>
<dbReference type="AlphaFoldDB" id="A0A9X4G2K4"/>
<evidence type="ECO:0000256" key="3">
    <source>
        <dbReference type="ARBA" id="ARBA00022913"/>
    </source>
</evidence>
<keyword evidence="2" id="KW-0800">Toxin</keyword>
<evidence type="ECO:0000313" key="7">
    <source>
        <dbReference type="Proteomes" id="UP001142444"/>
    </source>
</evidence>
<keyword evidence="3" id="KW-1266">Target cell cytoplasm</keyword>
<reference evidence="6" key="2">
    <citation type="journal article" date="2023" name="Pathogens">
        <title>Pathological Features and Genomic Characterization of an Actinobacillus equuli subsp. equuli Bearing Unique Virulence-Associated Genes from an Adult Horse with Pleuropneumonia.</title>
        <authorList>
            <person name="Kamali M."/>
            <person name="Carossino M."/>
            <person name="Del Piero F."/>
            <person name="Peak L."/>
            <person name="Mitchell M.S."/>
            <person name="Willette J."/>
            <person name="Baker R."/>
            <person name="Li F."/>
            <person name="Kenez A."/>
            <person name="Balasuriya U.B.R."/>
            <person name="Go Y.Y."/>
        </authorList>
    </citation>
    <scope>NUCLEOTIDE SEQUENCE</scope>
    <source>
        <strain evidence="6">4524</strain>
    </source>
</reference>
<evidence type="ECO:0000256" key="4">
    <source>
        <dbReference type="ARBA" id="ARBA00023026"/>
    </source>
</evidence>
<evidence type="ECO:0000256" key="2">
    <source>
        <dbReference type="ARBA" id="ARBA00022656"/>
    </source>
</evidence>
<evidence type="ECO:0000313" key="6">
    <source>
        <dbReference type="EMBL" id="MDE8033933.1"/>
    </source>
</evidence>
<proteinExistence type="predicted"/>
<comment type="subcellular location">
    <subcellularLocation>
        <location evidence="1">Target cell</location>
        <location evidence="1">Target cell cytoplasm</location>
    </subcellularLocation>
</comment>
<dbReference type="GO" id="GO:0090729">
    <property type="term" value="F:toxin activity"/>
    <property type="evidence" value="ECO:0007669"/>
    <property type="project" value="UniProtKB-KW"/>
</dbReference>
<dbReference type="Pfam" id="PF04829">
    <property type="entry name" value="PT-VENN"/>
    <property type="match status" value="1"/>
</dbReference>
<keyword evidence="4" id="KW-0843">Virulence</keyword>
<reference evidence="6" key="1">
    <citation type="submission" date="2022-11" db="EMBL/GenBank/DDBJ databases">
        <authorList>
            <person name="Kamali M."/>
            <person name="Peak L."/>
            <person name="Go Y.Y."/>
            <person name="Balasuriya U.B.R."/>
            <person name="Carossino M."/>
        </authorList>
    </citation>
    <scope>NUCLEOTIDE SEQUENCE</scope>
    <source>
        <strain evidence="6">4524</strain>
    </source>
</reference>
<dbReference type="EMBL" id="JAPHVQ010000001">
    <property type="protein sequence ID" value="MDE8033933.1"/>
    <property type="molecule type" value="Genomic_DNA"/>
</dbReference>
<protein>
    <submittedName>
        <fullName evidence="6">VENN motif pre-toxin domain-containing protein</fullName>
    </submittedName>
</protein>